<dbReference type="InterPro" id="IPR001128">
    <property type="entry name" value="Cyt_P450"/>
</dbReference>
<evidence type="ECO:0000313" key="7">
    <source>
        <dbReference type="EMBL" id="CAG8657352.1"/>
    </source>
</evidence>
<protein>
    <submittedName>
        <fullName evidence="7">2102_t:CDS:1</fullName>
    </submittedName>
</protein>
<dbReference type="Pfam" id="PF00067">
    <property type="entry name" value="p450"/>
    <property type="match status" value="1"/>
</dbReference>
<evidence type="ECO:0000256" key="3">
    <source>
        <dbReference type="ARBA" id="ARBA00022723"/>
    </source>
</evidence>
<evidence type="ECO:0000256" key="1">
    <source>
        <dbReference type="ARBA" id="ARBA00010617"/>
    </source>
</evidence>
<keyword evidence="5" id="KW-0408">Iron</keyword>
<keyword evidence="3" id="KW-0479">Metal-binding</keyword>
<dbReference type="Gene3D" id="1.10.630.10">
    <property type="entry name" value="Cytochrome P450"/>
    <property type="match status" value="1"/>
</dbReference>
<sequence>FDPERFMGFDKENLEESSKISKMAYVPFGFGFRSCIGQRYALNTLTLITALLVRRFDIDAVHKIDEIIWKEATFSNRAVNGIWLKFTPRMAE</sequence>
<dbReference type="GO" id="GO:0004497">
    <property type="term" value="F:monooxygenase activity"/>
    <property type="evidence" value="ECO:0007669"/>
    <property type="project" value="UniProtKB-KW"/>
</dbReference>
<dbReference type="AlphaFoldDB" id="A0A9N9E2C7"/>
<dbReference type="SUPFAM" id="SSF48264">
    <property type="entry name" value="Cytochrome P450"/>
    <property type="match status" value="1"/>
</dbReference>
<organism evidence="7 8">
    <name type="scientific">Paraglomus occultum</name>
    <dbReference type="NCBI Taxonomy" id="144539"/>
    <lineage>
        <taxon>Eukaryota</taxon>
        <taxon>Fungi</taxon>
        <taxon>Fungi incertae sedis</taxon>
        <taxon>Mucoromycota</taxon>
        <taxon>Glomeromycotina</taxon>
        <taxon>Glomeromycetes</taxon>
        <taxon>Paraglomerales</taxon>
        <taxon>Paraglomeraceae</taxon>
        <taxon>Paraglomus</taxon>
    </lineage>
</organism>
<dbReference type="InterPro" id="IPR050196">
    <property type="entry name" value="Cytochrome_P450_Monoox"/>
</dbReference>
<dbReference type="EMBL" id="CAJVPJ010004972">
    <property type="protein sequence ID" value="CAG8657352.1"/>
    <property type="molecule type" value="Genomic_DNA"/>
</dbReference>
<evidence type="ECO:0000256" key="6">
    <source>
        <dbReference type="ARBA" id="ARBA00023033"/>
    </source>
</evidence>
<name>A0A9N9E2C7_9GLOM</name>
<dbReference type="GO" id="GO:0016705">
    <property type="term" value="F:oxidoreductase activity, acting on paired donors, with incorporation or reduction of molecular oxygen"/>
    <property type="evidence" value="ECO:0007669"/>
    <property type="project" value="InterPro"/>
</dbReference>
<dbReference type="PANTHER" id="PTHR24291">
    <property type="entry name" value="CYTOCHROME P450 FAMILY 4"/>
    <property type="match status" value="1"/>
</dbReference>
<dbReference type="GO" id="GO:0020037">
    <property type="term" value="F:heme binding"/>
    <property type="evidence" value="ECO:0007669"/>
    <property type="project" value="InterPro"/>
</dbReference>
<evidence type="ECO:0000256" key="2">
    <source>
        <dbReference type="ARBA" id="ARBA00022617"/>
    </source>
</evidence>
<reference evidence="7" key="1">
    <citation type="submission" date="2021-06" db="EMBL/GenBank/DDBJ databases">
        <authorList>
            <person name="Kallberg Y."/>
            <person name="Tangrot J."/>
            <person name="Rosling A."/>
        </authorList>
    </citation>
    <scope>NUCLEOTIDE SEQUENCE</scope>
    <source>
        <strain evidence="7">IA702</strain>
    </source>
</reference>
<evidence type="ECO:0000313" key="8">
    <source>
        <dbReference type="Proteomes" id="UP000789572"/>
    </source>
</evidence>
<dbReference type="OrthoDB" id="1470350at2759"/>
<gene>
    <name evidence="7" type="ORF">POCULU_LOCUS10273</name>
</gene>
<feature type="non-terminal residue" evidence="7">
    <location>
        <position position="1"/>
    </location>
</feature>
<keyword evidence="4" id="KW-0560">Oxidoreductase</keyword>
<keyword evidence="6" id="KW-0503">Monooxygenase</keyword>
<dbReference type="Proteomes" id="UP000789572">
    <property type="component" value="Unassembled WGS sequence"/>
</dbReference>
<dbReference type="GO" id="GO:0005506">
    <property type="term" value="F:iron ion binding"/>
    <property type="evidence" value="ECO:0007669"/>
    <property type="project" value="InterPro"/>
</dbReference>
<evidence type="ECO:0000256" key="4">
    <source>
        <dbReference type="ARBA" id="ARBA00023002"/>
    </source>
</evidence>
<evidence type="ECO:0000256" key="5">
    <source>
        <dbReference type="ARBA" id="ARBA00023004"/>
    </source>
</evidence>
<dbReference type="PANTHER" id="PTHR24291:SF50">
    <property type="entry name" value="BIFUNCTIONAL ALBAFLAVENONE MONOOXYGENASE_TERPENE SYNTHASE"/>
    <property type="match status" value="1"/>
</dbReference>
<comment type="similarity">
    <text evidence="1">Belongs to the cytochrome P450 family.</text>
</comment>
<comment type="caution">
    <text evidence="7">The sequence shown here is derived from an EMBL/GenBank/DDBJ whole genome shotgun (WGS) entry which is preliminary data.</text>
</comment>
<keyword evidence="2" id="KW-0349">Heme</keyword>
<proteinExistence type="inferred from homology"/>
<accession>A0A9N9E2C7</accession>
<keyword evidence="8" id="KW-1185">Reference proteome</keyword>
<dbReference type="InterPro" id="IPR036396">
    <property type="entry name" value="Cyt_P450_sf"/>
</dbReference>